<evidence type="ECO:0000313" key="1">
    <source>
        <dbReference type="EMBL" id="VVH85275.1"/>
    </source>
</evidence>
<keyword evidence="1" id="KW-0614">Plasmid</keyword>
<geneLocation type="plasmid" evidence="1">
    <name>1</name>
</geneLocation>
<dbReference type="EMBL" id="LR700249">
    <property type="protein sequence ID" value="VVH85275.1"/>
    <property type="molecule type" value="Genomic_DNA"/>
</dbReference>
<dbReference type="RefSeq" id="WP_042159181.1">
    <property type="nucleotide sequence ID" value="NZ_CP181564.1"/>
</dbReference>
<protein>
    <submittedName>
        <fullName evidence="1">Uncharacterized protein</fullName>
    </submittedName>
</protein>
<organism evidence="1">
    <name type="scientific">Pseudomonas aeruginosa</name>
    <dbReference type="NCBI Taxonomy" id="287"/>
    <lineage>
        <taxon>Bacteria</taxon>
        <taxon>Pseudomonadati</taxon>
        <taxon>Pseudomonadota</taxon>
        <taxon>Gammaproteobacteria</taxon>
        <taxon>Pseudomonadales</taxon>
        <taxon>Pseudomonadaceae</taxon>
        <taxon>Pseudomonas</taxon>
    </lineage>
</organism>
<reference evidence="1" key="1">
    <citation type="submission" date="2019-09" db="EMBL/GenBank/DDBJ databases">
        <authorList>
            <person name="Gross C."/>
            <person name="Bohn E."/>
        </authorList>
    </citation>
    <scope>NUCLEOTIDE SEQUENCE</scope>
    <source>
        <strain evidence="1">ID40</strain>
        <plasmid evidence="1">1</plasmid>
    </source>
</reference>
<sequence>MPTEIDLDVDEPRELPAFNLEEHELMHSVQAEHLVLDVFYLGDNFGWELVDAAGRRHHAAAGFETDAHALLAGLTVALKPNG</sequence>
<proteinExistence type="predicted"/>
<name>A0A5E5RA66_PSEAI</name>
<gene>
    <name evidence="1" type="ORF">TUEID40_06498</name>
</gene>
<accession>A0A5E5RA66</accession>
<dbReference type="AlphaFoldDB" id="A0A5E5RA66"/>